<protein>
    <submittedName>
        <fullName evidence="2">GyrI-like domain-containing protein</fullName>
    </submittedName>
</protein>
<dbReference type="SUPFAM" id="SSF55136">
    <property type="entry name" value="Probable bacterial effector-binding domain"/>
    <property type="match status" value="1"/>
</dbReference>
<dbReference type="Gene3D" id="3.20.80.10">
    <property type="entry name" value="Regulatory factor, effector binding domain"/>
    <property type="match status" value="1"/>
</dbReference>
<keyword evidence="3" id="KW-1185">Reference proteome</keyword>
<accession>A0A975FP97</accession>
<organism evidence="2 3">
    <name type="scientific">Agromyces archimandritae</name>
    <dbReference type="NCBI Taxonomy" id="2781962"/>
    <lineage>
        <taxon>Bacteria</taxon>
        <taxon>Bacillati</taxon>
        <taxon>Actinomycetota</taxon>
        <taxon>Actinomycetes</taxon>
        <taxon>Micrococcales</taxon>
        <taxon>Microbacteriaceae</taxon>
        <taxon>Agromyces</taxon>
    </lineage>
</organism>
<dbReference type="Pfam" id="PF06445">
    <property type="entry name" value="GyrI-like"/>
    <property type="match status" value="1"/>
</dbReference>
<evidence type="ECO:0000313" key="3">
    <source>
        <dbReference type="Proteomes" id="UP000671914"/>
    </source>
</evidence>
<dbReference type="AlphaFoldDB" id="A0A975FP97"/>
<dbReference type="InterPro" id="IPR011256">
    <property type="entry name" value="Reg_factor_effector_dom_sf"/>
</dbReference>
<dbReference type="KEGG" id="aarc:G127AT_05190"/>
<dbReference type="InterPro" id="IPR029442">
    <property type="entry name" value="GyrI-like"/>
</dbReference>
<dbReference type="EMBL" id="CP071696">
    <property type="protein sequence ID" value="QTX05606.1"/>
    <property type="molecule type" value="Genomic_DNA"/>
</dbReference>
<proteinExistence type="predicted"/>
<reference evidence="2" key="1">
    <citation type="submission" date="2021-03" db="EMBL/GenBank/DDBJ databases">
        <title>Agromyces archimandritus sp. nov., isolated from the cockroach Archimandrita tessellata.</title>
        <authorList>
            <person name="Guzman J."/>
            <person name="Ortuzar M."/>
            <person name="Poehlein A."/>
            <person name="Daniel R."/>
            <person name="Trujillo M."/>
            <person name="Vilcinskas A."/>
        </authorList>
    </citation>
    <scope>NUCLEOTIDE SEQUENCE</scope>
    <source>
        <strain evidence="2">G127AT</strain>
    </source>
</reference>
<evidence type="ECO:0000313" key="2">
    <source>
        <dbReference type="EMBL" id="QTX05606.1"/>
    </source>
</evidence>
<name>A0A975FP97_9MICO</name>
<evidence type="ECO:0000259" key="1">
    <source>
        <dbReference type="Pfam" id="PF06445"/>
    </source>
</evidence>
<dbReference type="RefSeq" id="WP_210900747.1">
    <property type="nucleotide sequence ID" value="NZ_CP071696.1"/>
</dbReference>
<feature type="domain" description="GyrI-like small molecule binding" evidence="1">
    <location>
        <begin position="25"/>
        <end position="196"/>
    </location>
</feature>
<sequence>MGEAAFDATKDLREFYTARAGRFDLVVVPELPFLMLDGHGDPNTEPAYAAAVQGLYALSYRLKFTVKRELGRDAKVAPLEGLWSAADPRAFAARDTSAWDWTLMILQPPWITAELVDAARPAAAEKAPAAASARFETLTEGLSVQTLHRGPYDEEGPVLAELHEEFMPEHGLAFNGPHHEIYFGDPRRQAPERMRTILRQPVARTA</sequence>
<gene>
    <name evidence="2" type="ORF">G127AT_05190</name>
</gene>
<dbReference type="Proteomes" id="UP000671914">
    <property type="component" value="Chromosome"/>
</dbReference>